<gene>
    <name evidence="3" type="ORF">A6J77_006500</name>
</gene>
<evidence type="ECO:0008006" key="5">
    <source>
        <dbReference type="Google" id="ProtNLM"/>
    </source>
</evidence>
<name>A0A2J9PPH0_9LACT</name>
<evidence type="ECO:0000313" key="3">
    <source>
        <dbReference type="EMBL" id="PNL91890.1"/>
    </source>
</evidence>
<comment type="caution">
    <text evidence="3">The sequence shown here is derived from an EMBL/GenBank/DDBJ whole genome shotgun (WGS) entry which is preliminary data.</text>
</comment>
<dbReference type="EMBL" id="NBTM02000001">
    <property type="protein sequence ID" value="PNL91890.1"/>
    <property type="molecule type" value="Genomic_DNA"/>
</dbReference>
<evidence type="ECO:0000256" key="1">
    <source>
        <dbReference type="SAM" id="MobiDB-lite"/>
    </source>
</evidence>
<keyword evidence="2" id="KW-0472">Membrane</keyword>
<keyword evidence="2" id="KW-0812">Transmembrane</keyword>
<protein>
    <recommendedName>
        <fullName evidence="5">DUF4044 domain-containing protein</fullName>
    </recommendedName>
</protein>
<evidence type="ECO:0000313" key="4">
    <source>
        <dbReference type="Proteomes" id="UP000192813"/>
    </source>
</evidence>
<feature type="transmembrane region" description="Helical" evidence="2">
    <location>
        <begin position="36"/>
        <end position="57"/>
    </location>
</feature>
<accession>A0A2J9PPH0</accession>
<dbReference type="Proteomes" id="UP000192813">
    <property type="component" value="Unassembled WGS sequence"/>
</dbReference>
<evidence type="ECO:0000256" key="2">
    <source>
        <dbReference type="SAM" id="Phobius"/>
    </source>
</evidence>
<sequence length="60" mass="6833">MSNKSKDLFQTRIGQQMKAERDRNHKSNKKKPKNTIGTLMSIIIGGSVIFGLLRILVMLF</sequence>
<keyword evidence="2" id="KW-1133">Transmembrane helix</keyword>
<reference evidence="4" key="1">
    <citation type="submission" date="2017-12" db="EMBL/GenBank/DDBJ databases">
        <title>FDA dAtabase for Regulatory Grade micrObial Sequences (FDA-ARGOS): Supporting development and validation of Infectious Disease Dx tests.</title>
        <authorList>
            <person name="Hoffmann M."/>
            <person name="Allard M."/>
            <person name="Evans P."/>
            <person name="Brown E."/>
            <person name="Tallon L."/>
            <person name="Sadzewicz L."/>
            <person name="Sengamalay N."/>
            <person name="Ott S."/>
            <person name="Godinez A."/>
            <person name="Nagaraj S."/>
            <person name="Vavikolanu K."/>
            <person name="Aluvathingal J."/>
            <person name="Nadendla S."/>
            <person name="Sichtig H."/>
        </authorList>
    </citation>
    <scope>NUCLEOTIDE SEQUENCE [LARGE SCALE GENOMIC DNA]</scope>
    <source>
        <strain evidence="4">FDAARGOS_249</strain>
    </source>
</reference>
<dbReference type="AlphaFoldDB" id="A0A2J9PPH0"/>
<proteinExistence type="predicted"/>
<organism evidence="3 4">
    <name type="scientific">Aerococcus viridans</name>
    <dbReference type="NCBI Taxonomy" id="1377"/>
    <lineage>
        <taxon>Bacteria</taxon>
        <taxon>Bacillati</taxon>
        <taxon>Bacillota</taxon>
        <taxon>Bacilli</taxon>
        <taxon>Lactobacillales</taxon>
        <taxon>Aerococcaceae</taxon>
        <taxon>Aerococcus</taxon>
    </lineage>
</organism>
<feature type="region of interest" description="Disordered" evidence="1">
    <location>
        <begin position="1"/>
        <end position="33"/>
    </location>
</feature>